<reference evidence="4" key="4">
    <citation type="submission" date="2025-09" db="UniProtKB">
        <authorList>
            <consortium name="Ensembl"/>
        </authorList>
    </citation>
    <scope>IDENTIFICATION</scope>
</reference>
<keyword evidence="1" id="KW-0479">Metal-binding</keyword>
<proteinExistence type="predicted"/>
<evidence type="ECO:0000256" key="1">
    <source>
        <dbReference type="PROSITE-ProRule" id="PRU00047"/>
    </source>
</evidence>
<reference evidence="5" key="1">
    <citation type="submission" date="2013-03" db="EMBL/GenBank/DDBJ databases">
        <authorList>
            <person name="Jeffery W."/>
            <person name="Warren W."/>
            <person name="Wilson R.K."/>
        </authorList>
    </citation>
    <scope>NUCLEOTIDE SEQUENCE</scope>
    <source>
        <strain evidence="5">female</strain>
    </source>
</reference>
<dbReference type="AlphaFoldDB" id="A0A3B1IZU5"/>
<feature type="region of interest" description="Disordered" evidence="2">
    <location>
        <begin position="123"/>
        <end position="150"/>
    </location>
</feature>
<feature type="region of interest" description="Disordered" evidence="2">
    <location>
        <begin position="21"/>
        <end position="81"/>
    </location>
</feature>
<dbReference type="GO" id="GO:0003676">
    <property type="term" value="F:nucleic acid binding"/>
    <property type="evidence" value="ECO:0007669"/>
    <property type="project" value="InterPro"/>
</dbReference>
<evidence type="ECO:0000256" key="2">
    <source>
        <dbReference type="SAM" id="MobiDB-lite"/>
    </source>
</evidence>
<sequence>MKLSTPSCSSPSQSGQIYTYFSNTNHVSGRARSKPKPKAPSQSGCYKCGAQGHIGRESNTNHVSGRARSKPKPKAPSQSGCYKCGAQGHIGRECIRSKNHKCSHCGKRGHFDDLCFHKDKYKSNQVDTPSSQGCSRASGRSRDDPNCLHEGHQCHQCD</sequence>
<evidence type="ECO:0000313" key="5">
    <source>
        <dbReference type="Proteomes" id="UP000018467"/>
    </source>
</evidence>
<feature type="domain" description="CCHC-type" evidence="3">
    <location>
        <begin position="81"/>
        <end position="94"/>
    </location>
</feature>
<reference evidence="5" key="2">
    <citation type="journal article" date="2014" name="Nat. Commun.">
        <title>The cavefish genome reveals candidate genes for eye loss.</title>
        <authorList>
            <person name="McGaugh S.E."/>
            <person name="Gross J.B."/>
            <person name="Aken B."/>
            <person name="Blin M."/>
            <person name="Borowsky R."/>
            <person name="Chalopin D."/>
            <person name="Hinaux H."/>
            <person name="Jeffery W.R."/>
            <person name="Keene A."/>
            <person name="Ma L."/>
            <person name="Minx P."/>
            <person name="Murphy D."/>
            <person name="O'Quin K.E."/>
            <person name="Retaux S."/>
            <person name="Rohner N."/>
            <person name="Searle S.M."/>
            <person name="Stahl B.A."/>
            <person name="Tabin C."/>
            <person name="Volff J.N."/>
            <person name="Yoshizawa M."/>
            <person name="Warren W.C."/>
        </authorList>
    </citation>
    <scope>NUCLEOTIDE SEQUENCE [LARGE SCALE GENOMIC DNA]</scope>
    <source>
        <strain evidence="5">female</strain>
    </source>
</reference>
<dbReference type="GO" id="GO:0008270">
    <property type="term" value="F:zinc ion binding"/>
    <property type="evidence" value="ECO:0007669"/>
    <property type="project" value="UniProtKB-KW"/>
</dbReference>
<dbReference type="InParanoid" id="A0A3B1IZU5"/>
<reference evidence="4" key="3">
    <citation type="submission" date="2025-08" db="UniProtKB">
        <authorList>
            <consortium name="Ensembl"/>
        </authorList>
    </citation>
    <scope>IDENTIFICATION</scope>
</reference>
<evidence type="ECO:0000259" key="3">
    <source>
        <dbReference type="PROSITE" id="PS50158"/>
    </source>
</evidence>
<keyword evidence="1" id="KW-0862">Zinc</keyword>
<keyword evidence="5" id="KW-1185">Reference proteome</keyword>
<feature type="compositionally biased region" description="Basic and acidic residues" evidence="2">
    <location>
        <begin position="140"/>
        <end position="150"/>
    </location>
</feature>
<dbReference type="InterPro" id="IPR036875">
    <property type="entry name" value="Znf_CCHC_sf"/>
</dbReference>
<name>A0A3B1IZU5_ASTMX</name>
<protein>
    <recommendedName>
        <fullName evidence="3">CCHC-type domain-containing protein</fullName>
    </recommendedName>
</protein>
<accession>A0A3B1IZU5</accession>
<dbReference type="SMART" id="SM00343">
    <property type="entry name" value="ZnF_C2HC"/>
    <property type="match status" value="3"/>
</dbReference>
<dbReference type="Ensembl" id="ENSAMXT00000047897.1">
    <property type="protein sequence ID" value="ENSAMXP00000035438.1"/>
    <property type="gene ID" value="ENSAMXG00000029509.1"/>
</dbReference>
<dbReference type="Pfam" id="PF00098">
    <property type="entry name" value="zf-CCHC"/>
    <property type="match status" value="2"/>
</dbReference>
<evidence type="ECO:0000313" key="4">
    <source>
        <dbReference type="Ensembl" id="ENSAMXP00000035438.1"/>
    </source>
</evidence>
<dbReference type="GeneTree" id="ENSGT00940000182127"/>
<dbReference type="InterPro" id="IPR001878">
    <property type="entry name" value="Znf_CCHC"/>
</dbReference>
<dbReference type="SUPFAM" id="SSF57756">
    <property type="entry name" value="Retrovirus zinc finger-like domains"/>
    <property type="match status" value="1"/>
</dbReference>
<organism evidence="4 5">
    <name type="scientific">Astyanax mexicanus</name>
    <name type="common">Blind cave fish</name>
    <name type="synonym">Astyanax fasciatus mexicanus</name>
    <dbReference type="NCBI Taxonomy" id="7994"/>
    <lineage>
        <taxon>Eukaryota</taxon>
        <taxon>Metazoa</taxon>
        <taxon>Chordata</taxon>
        <taxon>Craniata</taxon>
        <taxon>Vertebrata</taxon>
        <taxon>Euteleostomi</taxon>
        <taxon>Actinopterygii</taxon>
        <taxon>Neopterygii</taxon>
        <taxon>Teleostei</taxon>
        <taxon>Ostariophysi</taxon>
        <taxon>Characiformes</taxon>
        <taxon>Characoidei</taxon>
        <taxon>Acestrorhamphidae</taxon>
        <taxon>Acestrorhamphinae</taxon>
        <taxon>Astyanax</taxon>
    </lineage>
</organism>
<dbReference type="Proteomes" id="UP000018467">
    <property type="component" value="Unassembled WGS sequence"/>
</dbReference>
<feature type="compositionally biased region" description="Polar residues" evidence="2">
    <location>
        <begin position="123"/>
        <end position="135"/>
    </location>
</feature>
<dbReference type="PROSITE" id="PS50158">
    <property type="entry name" value="ZF_CCHC"/>
    <property type="match status" value="1"/>
</dbReference>
<dbReference type="Gene3D" id="4.10.60.10">
    <property type="entry name" value="Zinc finger, CCHC-type"/>
    <property type="match status" value="1"/>
</dbReference>
<keyword evidence="1" id="KW-0863">Zinc-finger</keyword>